<accession>K0IN40</accession>
<evidence type="ECO:0000313" key="2">
    <source>
        <dbReference type="Proteomes" id="UP000008037"/>
    </source>
</evidence>
<dbReference type="GeneID" id="13795639"/>
<protein>
    <submittedName>
        <fullName evidence="1">Uncharacterized protein family UPF0201</fullName>
    </submittedName>
</protein>
<dbReference type="STRING" id="1237085.Ngar_c17760"/>
<dbReference type="InterPro" id="IPR002739">
    <property type="entry name" value="PAB1135-like"/>
</dbReference>
<dbReference type="AlphaFoldDB" id="K0IN40"/>
<gene>
    <name evidence="1" type="ordered locus">Ngar_c17760</name>
</gene>
<dbReference type="PANTHER" id="PTHR38816">
    <property type="entry name" value="EXOSOME SUBUNIT, DUF54 FAMILY-RELATED"/>
    <property type="match status" value="1"/>
</dbReference>
<evidence type="ECO:0000313" key="1">
    <source>
        <dbReference type="EMBL" id="AFU58709.1"/>
    </source>
</evidence>
<dbReference type="SUPFAM" id="SSF55282">
    <property type="entry name" value="RL5-like"/>
    <property type="match status" value="1"/>
</dbReference>
<name>K0IN40_NITGG</name>
<dbReference type="PANTHER" id="PTHR38816:SF1">
    <property type="entry name" value="EXOSOME SUBUNIT"/>
    <property type="match status" value="1"/>
</dbReference>
<keyword evidence="2" id="KW-1185">Reference proteome</keyword>
<dbReference type="InParanoid" id="K0IN40"/>
<dbReference type="HOGENOM" id="CLU_131306_1_1_2"/>
<organism evidence="1 2">
    <name type="scientific">Nitrososphaera gargensis (strain Ga9.2)</name>
    <dbReference type="NCBI Taxonomy" id="1237085"/>
    <lineage>
        <taxon>Archaea</taxon>
        <taxon>Nitrososphaerota</taxon>
        <taxon>Nitrososphaeria</taxon>
        <taxon>Nitrososphaerales</taxon>
        <taxon>Nitrososphaeraceae</taxon>
        <taxon>Nitrososphaera</taxon>
    </lineage>
</organism>
<dbReference type="RefSeq" id="WP_015019246.1">
    <property type="nucleotide sequence ID" value="NC_018719.1"/>
</dbReference>
<proteinExistence type="predicted"/>
<dbReference type="Pfam" id="PF01877">
    <property type="entry name" value="RNA_binding"/>
    <property type="match status" value="1"/>
</dbReference>
<sequence length="148" mass="16710">MPEEDLKFSTAEVNLVLHATEDGNKVLQSIHDVLSVPLERFSVSPSEGHYKNKILLLKAILSSQEAGELARRIMSLLNSSDREHLSSSLPEYSDEKGNLYLRLDKQRIVQGKVSLSEADAIRIRFRPVKRYRPSGNLESYRGLLSSTE</sequence>
<dbReference type="Gene3D" id="3.30.1440.10">
    <property type="match status" value="1"/>
</dbReference>
<dbReference type="InterPro" id="IPR022803">
    <property type="entry name" value="Ribosomal_uL5_dom_sf"/>
</dbReference>
<dbReference type="KEGG" id="nga:Ngar_c17760"/>
<dbReference type="OrthoDB" id="10874at2157"/>
<dbReference type="BioCyc" id="CNIT1237085:G1324-1774-MONOMER"/>
<dbReference type="EMBL" id="CP002408">
    <property type="protein sequence ID" value="AFU58709.1"/>
    <property type="molecule type" value="Genomic_DNA"/>
</dbReference>
<reference evidence="1 2" key="1">
    <citation type="journal article" date="2012" name="Environ. Microbiol.">
        <title>The genome of the ammonia-oxidizing Candidatus Nitrososphaera gargensis: insights into metabolic versatility and environmental adaptations.</title>
        <authorList>
            <person name="Spang A."/>
            <person name="Poehlein A."/>
            <person name="Offre P."/>
            <person name="Zumbragel S."/>
            <person name="Haider S."/>
            <person name="Rychlik N."/>
            <person name="Nowka B."/>
            <person name="Schmeisser C."/>
            <person name="Lebedeva E.V."/>
            <person name="Rattei T."/>
            <person name="Bohm C."/>
            <person name="Schmid M."/>
            <person name="Galushko A."/>
            <person name="Hatzenpichler R."/>
            <person name="Weinmaier T."/>
            <person name="Daniel R."/>
            <person name="Schleper C."/>
            <person name="Spieck E."/>
            <person name="Streit W."/>
            <person name="Wagner M."/>
        </authorList>
    </citation>
    <scope>NUCLEOTIDE SEQUENCE [LARGE SCALE GENOMIC DNA]</scope>
    <source>
        <strain evidence="2">Ga9.2</strain>
    </source>
</reference>
<dbReference type="Proteomes" id="UP000008037">
    <property type="component" value="Chromosome"/>
</dbReference>